<protein>
    <submittedName>
        <fullName evidence="1">Uncharacterized protein</fullName>
    </submittedName>
</protein>
<dbReference type="EMBL" id="CP158258">
    <property type="protein sequence ID" value="XDJ57832.1"/>
    <property type="molecule type" value="Genomic_DNA"/>
</dbReference>
<reference evidence="1" key="1">
    <citation type="submission" date="2024-05" db="EMBL/GenBank/DDBJ databases">
        <authorList>
            <person name="Luo Y.-C."/>
            <person name="Nicholds J."/>
            <person name="Mortimer T."/>
            <person name="Maboni G."/>
        </authorList>
    </citation>
    <scope>NUCLEOTIDE SEQUENCE</scope>
    <source>
        <strain evidence="1">148131</strain>
    </source>
</reference>
<dbReference type="AlphaFoldDB" id="A0AB39DUI4"/>
<organism evidence="1">
    <name type="scientific">Castellaniella ginsengisoli</name>
    <dbReference type="NCBI Taxonomy" id="546114"/>
    <lineage>
        <taxon>Bacteria</taxon>
        <taxon>Pseudomonadati</taxon>
        <taxon>Pseudomonadota</taxon>
        <taxon>Betaproteobacteria</taxon>
        <taxon>Burkholderiales</taxon>
        <taxon>Alcaligenaceae</taxon>
        <taxon>Castellaniella</taxon>
    </lineage>
</organism>
<dbReference type="RefSeq" id="WP_368650006.1">
    <property type="nucleotide sequence ID" value="NZ_CP158258.1"/>
</dbReference>
<evidence type="ECO:0000313" key="1">
    <source>
        <dbReference type="EMBL" id="XDJ57832.1"/>
    </source>
</evidence>
<accession>A0AB39DUI4</accession>
<name>A0AB39DUI4_9BURK</name>
<sequence length="374" mass="40737">MANVDFFSAFEYAWGENGAIDTWIDTQYKLGWASIGSVPPSVEQFNAVHQIADRKANWLYGQLKTAATARGVTLAAGDLSALVQILAATAPDASTTKKGLIEIATEAEAKALASALLAITPATLGAVLADFRSGIPGATFAEVEALVADQGPIIVTDMGCMPWTWVSTAYFTGYRNPLCATIPQHFAATARAWEMPVTGGVWSESDPKQARLIAWFREQGLTVSSGSWAKGWGRIADLGGGDWKAPDLQDVFLRMAGTDADTANPAGAGQLSIRRRSYRRARPDEERLVPVERILVGVENRARSRLSIVRCGQLLWDWGQYRKRRINSHDRRLGNARSKRRRAAGCPCLDEDDRQHAGVHRGGFSGAGRRRIDI</sequence>
<gene>
    <name evidence="1" type="ORF">ABRY90_11260</name>
</gene>
<proteinExistence type="predicted"/>